<dbReference type="Proteomes" id="UP000265703">
    <property type="component" value="Unassembled WGS sequence"/>
</dbReference>
<evidence type="ECO:0000313" key="1">
    <source>
        <dbReference type="EMBL" id="RIA96148.1"/>
    </source>
</evidence>
<gene>
    <name evidence="1" type="ORF">C1645_815849</name>
</gene>
<name>A0A397TD88_9GLOM</name>
<organism evidence="1 2">
    <name type="scientific">Glomus cerebriforme</name>
    <dbReference type="NCBI Taxonomy" id="658196"/>
    <lineage>
        <taxon>Eukaryota</taxon>
        <taxon>Fungi</taxon>
        <taxon>Fungi incertae sedis</taxon>
        <taxon>Mucoromycota</taxon>
        <taxon>Glomeromycotina</taxon>
        <taxon>Glomeromycetes</taxon>
        <taxon>Glomerales</taxon>
        <taxon>Glomeraceae</taxon>
        <taxon>Glomus</taxon>
    </lineage>
</organism>
<reference evidence="1 2" key="1">
    <citation type="submission" date="2018-06" db="EMBL/GenBank/DDBJ databases">
        <title>Comparative genomics reveals the genomic features of Rhizophagus irregularis, R. cerebriforme, R. diaphanum and Gigaspora rosea, and their symbiotic lifestyle signature.</title>
        <authorList>
            <person name="Morin E."/>
            <person name="San Clemente H."/>
            <person name="Chen E.C.H."/>
            <person name="De La Providencia I."/>
            <person name="Hainaut M."/>
            <person name="Kuo A."/>
            <person name="Kohler A."/>
            <person name="Murat C."/>
            <person name="Tang N."/>
            <person name="Roy S."/>
            <person name="Loubradou J."/>
            <person name="Henrissat B."/>
            <person name="Grigoriev I.V."/>
            <person name="Corradi N."/>
            <person name="Roux C."/>
            <person name="Martin F.M."/>
        </authorList>
    </citation>
    <scope>NUCLEOTIDE SEQUENCE [LARGE SCALE GENOMIC DNA]</scope>
    <source>
        <strain evidence="1 2">DAOM 227022</strain>
    </source>
</reference>
<evidence type="ECO:0000313" key="2">
    <source>
        <dbReference type="Proteomes" id="UP000265703"/>
    </source>
</evidence>
<dbReference type="EMBL" id="QKYT01000050">
    <property type="protein sequence ID" value="RIA96148.1"/>
    <property type="molecule type" value="Genomic_DNA"/>
</dbReference>
<accession>A0A397TD88</accession>
<proteinExistence type="predicted"/>
<sequence>MRQSPKDGQRSYRSISVLGLPVSGLYTSTFDQILHGISAVTLSLDFLEMKWMKGLEKWVSGLLRRPRLGMFPDFLDDPNLKYFQTS</sequence>
<comment type="caution">
    <text evidence="1">The sequence shown here is derived from an EMBL/GenBank/DDBJ whole genome shotgun (WGS) entry which is preliminary data.</text>
</comment>
<protein>
    <submittedName>
        <fullName evidence="1">Uncharacterized protein</fullName>
    </submittedName>
</protein>
<dbReference type="AlphaFoldDB" id="A0A397TD88"/>
<keyword evidence="2" id="KW-1185">Reference proteome</keyword>